<dbReference type="InterPro" id="IPR027054">
    <property type="entry name" value="ALG2"/>
</dbReference>
<comment type="pathway">
    <text evidence="3 12">Protein modification; protein glycosylation.</text>
</comment>
<evidence type="ECO:0000256" key="10">
    <source>
        <dbReference type="ARBA" id="ARBA00045103"/>
    </source>
</evidence>
<keyword evidence="16" id="KW-1185">Reference proteome</keyword>
<dbReference type="Proteomes" id="UP000186583">
    <property type="component" value="Unassembled WGS sequence"/>
</dbReference>
<comment type="subcellular location">
    <subcellularLocation>
        <location evidence="2 12">Endoplasmic reticulum membrane</location>
    </subcellularLocation>
</comment>
<dbReference type="Pfam" id="PF13439">
    <property type="entry name" value="Glyco_transf_4"/>
    <property type="match status" value="1"/>
</dbReference>
<comment type="catalytic activity">
    <reaction evidence="10 12">
        <text>a beta-D-Man-(1-&gt;4)-beta-D-GlcNAc-(1-&gt;4)-alpha-D-GlcNAc-diphospho-di-trans,poly-cis-dolichol + GDP-alpha-D-mannose = an alpha-D-Man-(1-&gt;3)-beta-D-Man-(1-&gt;4)-beta-D-GlcNAc-(1-&gt;4)-alpha-D-GlcNAc-diphospho-di-trans,poly-cis-dolichol + GDP + H(+)</text>
        <dbReference type="Rhea" id="RHEA:29515"/>
        <dbReference type="Rhea" id="RHEA-COMP:19511"/>
        <dbReference type="Rhea" id="RHEA-COMP:19513"/>
        <dbReference type="ChEBI" id="CHEBI:15378"/>
        <dbReference type="ChEBI" id="CHEBI:57527"/>
        <dbReference type="ChEBI" id="CHEBI:58189"/>
        <dbReference type="ChEBI" id="CHEBI:58472"/>
        <dbReference type="ChEBI" id="CHEBI:132510"/>
        <dbReference type="EC" id="2.4.1.132"/>
    </reaction>
    <physiologicalReaction direction="left-to-right" evidence="10 12">
        <dbReference type="Rhea" id="RHEA:29516"/>
    </physiologicalReaction>
</comment>
<reference evidence="15 16" key="1">
    <citation type="submission" date="2016-11" db="EMBL/GenBank/DDBJ databases">
        <title>Draft Genome Assembly of Colletotrichum chlorophyti a pathogen of herbaceous plants.</title>
        <authorList>
            <person name="Gan P."/>
            <person name="Narusaka M."/>
            <person name="Tsushima A."/>
            <person name="Narusaka Y."/>
            <person name="Takano Y."/>
            <person name="Shirasu K."/>
        </authorList>
    </citation>
    <scope>NUCLEOTIDE SEQUENCE [LARGE SCALE GENOMIC DNA]</scope>
    <source>
        <strain evidence="15 16">NTL11</strain>
    </source>
</reference>
<evidence type="ECO:0000256" key="11">
    <source>
        <dbReference type="ARBA" id="ARBA00045104"/>
    </source>
</evidence>
<sequence>MASKGKEKKTVVFLHPDLGIGGAERLVVDAAVGLQNRGHKVVIFTSHCDPKHCFEEARDGTLDVRVRGNTVVPPSVLGRLTILCAILRQLHLILQIYFTSELQSLQPDSFFVDQLSAGLPLLHYLSPKAPILFYCHFPDMYLALGREKWWKRLYRVPFDWVEEWSMGFADEIAVNSGFTKGVATKAWPVLAVLKNFKVVYPCVDVAPKKTDAAAAEDTIWTDKNIILSINRFERKKDIALAVRAFASLPAERRKGTRLVIAGGYDLRSVENCQYHKELEKLAAEHGLETFTAKNIITALSAPAGVPVLFLLSIPSSLKESLLRSAKLLVYTPSNEHFGIVPLEAMLAGVPVLAANTGGPKETVVDGVTGWLREPDQVADWAAVMDKVLNGLSKSELEKMGEAGEQRVRTGFGQEKMAERIESILEKMEGAQRVPPVTNGIAKFAVFGLLFVLGGVMARLFIYITNTEPDMPSRAALVDFFTRSLTAFQTSKDAFRVVCTLPRGGQPDGPAPAPRRPKTGSVRTLVVLDSSFNPPTTAHLSMAASAVRDLRRRQEGGVRVLLLLAVNNADKKAQPAAFPVRLGMMGAFAADLIGEVGRDQEAVDVDLGLTTMPFFHDKSRAVAQDGFYAGEDGAGPEEVYLAGFDTLIRIFNPKYYGAAVPSPEEGEEVVSPIRRALDPFFDRARLRITMRVGDDWGGEAEQVAYLTRLREGGLEEVGGRESWAERVEMVRGEGQEVVSSTRVREAVRRGDVGRLEGLLGGRVRDWVVGEGLYREE</sequence>
<dbReference type="SUPFAM" id="SSF53756">
    <property type="entry name" value="UDP-Glycosyltransferase/glycogen phosphorylase"/>
    <property type="match status" value="1"/>
</dbReference>
<evidence type="ECO:0000256" key="9">
    <source>
        <dbReference type="ARBA" id="ARBA00023136"/>
    </source>
</evidence>
<evidence type="ECO:0000259" key="13">
    <source>
        <dbReference type="Pfam" id="PF00534"/>
    </source>
</evidence>
<dbReference type="Gene3D" id="3.40.50.620">
    <property type="entry name" value="HUPs"/>
    <property type="match status" value="1"/>
</dbReference>
<gene>
    <name evidence="15" type="ORF">CCHL11_03814</name>
</gene>
<keyword evidence="5 12" id="KW-0808">Transferase</keyword>
<keyword evidence="6" id="KW-0812">Transmembrane</keyword>
<accession>A0A1Q8RQV8</accession>
<dbReference type="AlphaFoldDB" id="A0A1Q8RQV8"/>
<dbReference type="GO" id="GO:0102704">
    <property type="term" value="F:GDP-Man:Man(2)GlcNAc(2)-PP-Dol alpha-1,6-mannosyltransferase activity"/>
    <property type="evidence" value="ECO:0007669"/>
    <property type="project" value="UniProtKB-UniRule"/>
</dbReference>
<dbReference type="PANTHER" id="PTHR45918">
    <property type="entry name" value="ALPHA-1,3/1,6-MANNOSYLTRANSFERASE ALG2"/>
    <property type="match status" value="1"/>
</dbReference>
<dbReference type="PANTHER" id="PTHR45918:SF1">
    <property type="entry name" value="ALPHA-1,3_1,6-MANNOSYLTRANSFERASE ALG2"/>
    <property type="match status" value="1"/>
</dbReference>
<evidence type="ECO:0000256" key="3">
    <source>
        <dbReference type="ARBA" id="ARBA00004922"/>
    </source>
</evidence>
<keyword evidence="8" id="KW-1133">Transmembrane helix</keyword>
<evidence type="ECO:0000256" key="5">
    <source>
        <dbReference type="ARBA" id="ARBA00022679"/>
    </source>
</evidence>
<keyword evidence="7 12" id="KW-0256">Endoplasmic reticulum</keyword>
<evidence type="ECO:0000259" key="14">
    <source>
        <dbReference type="Pfam" id="PF13439"/>
    </source>
</evidence>
<name>A0A1Q8RQV8_9PEZI</name>
<evidence type="ECO:0000256" key="4">
    <source>
        <dbReference type="ARBA" id="ARBA00022676"/>
    </source>
</evidence>
<dbReference type="InterPro" id="IPR014729">
    <property type="entry name" value="Rossmann-like_a/b/a_fold"/>
</dbReference>
<feature type="domain" description="Glycosyltransferase subfamily 4-like N-terminal" evidence="14">
    <location>
        <begin position="20"/>
        <end position="205"/>
    </location>
</feature>
<dbReference type="EC" id="2.4.1.132" evidence="12"/>
<dbReference type="SUPFAM" id="SSF52374">
    <property type="entry name" value="Nucleotidylyl transferase"/>
    <property type="match status" value="1"/>
</dbReference>
<feature type="domain" description="Glycosyl transferase family 1" evidence="13">
    <location>
        <begin position="220"/>
        <end position="405"/>
    </location>
</feature>
<protein>
    <recommendedName>
        <fullName evidence="12">Alpha-1,3/1,6-mannosyltransferase ALG2</fullName>
        <ecNumber evidence="12">2.4.1.132</ecNumber>
        <ecNumber evidence="12">2.4.1.257</ecNumber>
    </recommendedName>
    <alternativeName>
        <fullName evidence="12">GDP-Man:Man(1)GlcNAc(2)-PP-Dol alpha-1,3-mannosyltransferase</fullName>
    </alternativeName>
</protein>
<evidence type="ECO:0000256" key="2">
    <source>
        <dbReference type="ARBA" id="ARBA00004586"/>
    </source>
</evidence>
<comment type="catalytic activity">
    <reaction evidence="11 12">
        <text>an alpha-D-Man-(1-&gt;3)-beta-D-Man-(1-&gt;4)-beta-D-GlcNAc-(1-&gt;4)-alpha-D-GlcNAc-diphospho-di-trans,poly-cis-dolichol + GDP-alpha-D-mannose = an alpha-D-Man-(1-&gt;3)-[alpha-D-Man-(1-&gt;6)]-beta-D-Man-(1-&gt;4)-beta-D-GlcNAc-(1-&gt;4)-alpha-D-GlcNAc-diphospho-di-trans,poly-cis-dolichol + GDP + H(+)</text>
        <dbReference type="Rhea" id="RHEA:29519"/>
        <dbReference type="Rhea" id="RHEA-COMP:19513"/>
        <dbReference type="Rhea" id="RHEA-COMP:19515"/>
        <dbReference type="ChEBI" id="CHEBI:15378"/>
        <dbReference type="ChEBI" id="CHEBI:57527"/>
        <dbReference type="ChEBI" id="CHEBI:58189"/>
        <dbReference type="ChEBI" id="CHEBI:132510"/>
        <dbReference type="ChEBI" id="CHEBI:132511"/>
        <dbReference type="EC" id="2.4.1.257"/>
    </reaction>
    <physiologicalReaction direction="left-to-right" evidence="11 12">
        <dbReference type="Rhea" id="RHEA:29520"/>
    </physiologicalReaction>
</comment>
<evidence type="ECO:0000256" key="12">
    <source>
        <dbReference type="RuleBase" id="RU367136"/>
    </source>
</evidence>
<comment type="function">
    <text evidence="1 12">Mannosylates Man(2)GlcNAc(2)-dolichol diphosphate and Man(1)GlcNAc(2)-dolichol diphosphate to form Man(3)GlcNAc(2)-dolichol diphosphate.</text>
</comment>
<dbReference type="InterPro" id="IPR028098">
    <property type="entry name" value="Glyco_trans_4-like_N"/>
</dbReference>
<proteinExistence type="inferred from homology"/>
<comment type="similarity">
    <text evidence="12">Belongs to the glycosyltransferase group 1 family.</text>
</comment>
<evidence type="ECO:0000256" key="8">
    <source>
        <dbReference type="ARBA" id="ARBA00022989"/>
    </source>
</evidence>
<dbReference type="UniPathway" id="UPA00378"/>
<dbReference type="EC" id="2.4.1.257" evidence="12"/>
<organism evidence="15 16">
    <name type="scientific">Colletotrichum chlorophyti</name>
    <dbReference type="NCBI Taxonomy" id="708187"/>
    <lineage>
        <taxon>Eukaryota</taxon>
        <taxon>Fungi</taxon>
        <taxon>Dikarya</taxon>
        <taxon>Ascomycota</taxon>
        <taxon>Pezizomycotina</taxon>
        <taxon>Sordariomycetes</taxon>
        <taxon>Hypocreomycetidae</taxon>
        <taxon>Glomerellales</taxon>
        <taxon>Glomerellaceae</taxon>
        <taxon>Colletotrichum</taxon>
    </lineage>
</organism>
<dbReference type="GO" id="GO:0004378">
    <property type="term" value="F:GDP-Man:Man(1)GlcNAc(2)-PP-Dol alpha-1,3-mannosyltransferase activity"/>
    <property type="evidence" value="ECO:0007669"/>
    <property type="project" value="UniProtKB-UniRule"/>
</dbReference>
<keyword evidence="4 12" id="KW-0328">Glycosyltransferase</keyword>
<dbReference type="InterPro" id="IPR001296">
    <property type="entry name" value="Glyco_trans_1"/>
</dbReference>
<dbReference type="CDD" id="cd03805">
    <property type="entry name" value="GT4_ALG2-like"/>
    <property type="match status" value="1"/>
</dbReference>
<dbReference type="Gene3D" id="3.40.50.2000">
    <property type="entry name" value="Glycogen Phosphorylase B"/>
    <property type="match status" value="2"/>
</dbReference>
<dbReference type="OrthoDB" id="448893at2759"/>
<dbReference type="GO" id="GO:0005789">
    <property type="term" value="C:endoplasmic reticulum membrane"/>
    <property type="evidence" value="ECO:0007669"/>
    <property type="project" value="UniProtKB-SubCell"/>
</dbReference>
<dbReference type="EMBL" id="MPGH01000111">
    <property type="protein sequence ID" value="OLN86691.1"/>
    <property type="molecule type" value="Genomic_DNA"/>
</dbReference>
<evidence type="ECO:0000313" key="16">
    <source>
        <dbReference type="Proteomes" id="UP000186583"/>
    </source>
</evidence>
<dbReference type="Pfam" id="PF00534">
    <property type="entry name" value="Glycos_transf_1"/>
    <property type="match status" value="1"/>
</dbReference>
<evidence type="ECO:0000313" key="15">
    <source>
        <dbReference type="EMBL" id="OLN86691.1"/>
    </source>
</evidence>
<evidence type="ECO:0000256" key="7">
    <source>
        <dbReference type="ARBA" id="ARBA00022824"/>
    </source>
</evidence>
<dbReference type="STRING" id="708187.A0A1Q8RQV8"/>
<evidence type="ECO:0000256" key="6">
    <source>
        <dbReference type="ARBA" id="ARBA00022692"/>
    </source>
</evidence>
<keyword evidence="9" id="KW-0472">Membrane</keyword>
<evidence type="ECO:0000256" key="1">
    <source>
        <dbReference type="ARBA" id="ARBA00003142"/>
    </source>
</evidence>
<comment type="caution">
    <text evidence="15">The sequence shown here is derived from an EMBL/GenBank/DDBJ whole genome shotgun (WGS) entry which is preliminary data.</text>
</comment>